<feature type="transmembrane region" description="Helical" evidence="8">
    <location>
        <begin position="254"/>
        <end position="272"/>
    </location>
</feature>
<feature type="transmembrane region" description="Helical" evidence="8">
    <location>
        <begin position="199"/>
        <end position="220"/>
    </location>
</feature>
<dbReference type="AlphaFoldDB" id="A0A563E1G4"/>
<proteinExistence type="inferred from homology"/>
<reference evidence="10 11" key="2">
    <citation type="submission" date="2019-08" db="EMBL/GenBank/DDBJ databases">
        <title>Jejuicoccus antrihumi gen. nov., sp. nov., a new member of the family Dermacoccaceae isolated from a cave.</title>
        <authorList>
            <person name="Schumann P."/>
            <person name="Kim I.S."/>
        </authorList>
    </citation>
    <scope>NUCLEOTIDE SEQUENCE [LARGE SCALE GENOMIC DNA]</scope>
    <source>
        <strain evidence="10 11">C5-26</strain>
    </source>
</reference>
<comment type="caution">
    <text evidence="10">The sequence shown here is derived from an EMBL/GenBank/DDBJ whole genome shotgun (WGS) entry which is preliminary data.</text>
</comment>
<dbReference type="GO" id="GO:0005886">
    <property type="term" value="C:plasma membrane"/>
    <property type="evidence" value="ECO:0007669"/>
    <property type="project" value="UniProtKB-SubCell"/>
</dbReference>
<evidence type="ECO:0000313" key="11">
    <source>
        <dbReference type="Proteomes" id="UP000320244"/>
    </source>
</evidence>
<keyword evidence="4" id="KW-1003">Cell membrane</keyword>
<reference evidence="10 11" key="1">
    <citation type="submission" date="2019-05" db="EMBL/GenBank/DDBJ databases">
        <authorList>
            <person name="Lee S.D."/>
        </authorList>
    </citation>
    <scope>NUCLEOTIDE SEQUENCE [LARGE SCALE GENOMIC DNA]</scope>
    <source>
        <strain evidence="10 11">C5-26</strain>
    </source>
</reference>
<evidence type="ECO:0000256" key="2">
    <source>
        <dbReference type="ARBA" id="ARBA00007069"/>
    </source>
</evidence>
<dbReference type="SUPFAM" id="SSF161098">
    <property type="entry name" value="MetI-like"/>
    <property type="match status" value="1"/>
</dbReference>
<dbReference type="InterPro" id="IPR035906">
    <property type="entry name" value="MetI-like_sf"/>
</dbReference>
<dbReference type="CDD" id="cd06261">
    <property type="entry name" value="TM_PBP2"/>
    <property type="match status" value="1"/>
</dbReference>
<organism evidence="10 11">
    <name type="scientific">Leekyejoonella antrihumi</name>
    <dbReference type="NCBI Taxonomy" id="1660198"/>
    <lineage>
        <taxon>Bacteria</taxon>
        <taxon>Bacillati</taxon>
        <taxon>Actinomycetota</taxon>
        <taxon>Actinomycetes</taxon>
        <taxon>Micrococcales</taxon>
        <taxon>Dermacoccaceae</taxon>
        <taxon>Leekyejoonella</taxon>
    </lineage>
</organism>
<dbReference type="Gene3D" id="1.10.3720.10">
    <property type="entry name" value="MetI-like"/>
    <property type="match status" value="1"/>
</dbReference>
<dbReference type="PANTHER" id="PTHR43848">
    <property type="entry name" value="PUTRESCINE TRANSPORT SYSTEM PERMEASE PROTEIN POTI"/>
    <property type="match status" value="1"/>
</dbReference>
<feature type="transmembrane region" description="Helical" evidence="8">
    <location>
        <begin position="25"/>
        <end position="51"/>
    </location>
</feature>
<dbReference type="GO" id="GO:0055085">
    <property type="term" value="P:transmembrane transport"/>
    <property type="evidence" value="ECO:0007669"/>
    <property type="project" value="InterPro"/>
</dbReference>
<evidence type="ECO:0000256" key="5">
    <source>
        <dbReference type="ARBA" id="ARBA00022692"/>
    </source>
</evidence>
<comment type="subcellular location">
    <subcellularLocation>
        <location evidence="1 8">Cell membrane</location>
        <topology evidence="1 8">Multi-pass membrane protein</topology>
    </subcellularLocation>
</comment>
<feature type="transmembrane region" description="Helical" evidence="8">
    <location>
        <begin position="151"/>
        <end position="172"/>
    </location>
</feature>
<comment type="similarity">
    <text evidence="2">Belongs to the binding-protein-dependent transport system permease family. CysTW subfamily.</text>
</comment>
<dbReference type="OrthoDB" id="9810794at2"/>
<dbReference type="PANTHER" id="PTHR43848:SF2">
    <property type="entry name" value="PUTRESCINE TRANSPORT SYSTEM PERMEASE PROTEIN POTI"/>
    <property type="match status" value="1"/>
</dbReference>
<keyword evidence="6 8" id="KW-1133">Transmembrane helix</keyword>
<sequence>MTTTMSKANSAADERYRRPKRRWTYYILPVYTWAVLLYLCLPIFVMILFGFNNTKGRYNISFQGFTLKWYRELFSIGGLTDALVNSITIAIIVTIVSVAIGGALGLALGRYRFRGKGPLSLVVFAQIATPELVLGTSLLSLFLTLNIPRGYVTILLAHIMFCIPFVAVTVQARVAGLDSSLKEAALDLGATPMVAFRKVTLPMIMPGIMAGALLSFALSIDDFVTTSFNAGQTVTFPLWVYGASRLGIPAQVNVMGTLIFVFGLALAAYSVIAGRRKKA</sequence>
<dbReference type="Proteomes" id="UP000320244">
    <property type="component" value="Unassembled WGS sequence"/>
</dbReference>
<dbReference type="Pfam" id="PF00528">
    <property type="entry name" value="BPD_transp_1"/>
    <property type="match status" value="1"/>
</dbReference>
<dbReference type="EMBL" id="VCQV01000013">
    <property type="protein sequence ID" value="TWP36235.1"/>
    <property type="molecule type" value="Genomic_DNA"/>
</dbReference>
<evidence type="ECO:0000256" key="6">
    <source>
        <dbReference type="ARBA" id="ARBA00022989"/>
    </source>
</evidence>
<dbReference type="PROSITE" id="PS50928">
    <property type="entry name" value="ABC_TM1"/>
    <property type="match status" value="1"/>
</dbReference>
<dbReference type="InterPro" id="IPR051789">
    <property type="entry name" value="Bact_Polyamine_Transport"/>
</dbReference>
<feature type="transmembrane region" description="Helical" evidence="8">
    <location>
        <begin position="87"/>
        <end position="109"/>
    </location>
</feature>
<evidence type="ECO:0000259" key="9">
    <source>
        <dbReference type="PROSITE" id="PS50928"/>
    </source>
</evidence>
<accession>A0A563E1G4</accession>
<keyword evidence="7 8" id="KW-0472">Membrane</keyword>
<evidence type="ECO:0000256" key="8">
    <source>
        <dbReference type="RuleBase" id="RU363032"/>
    </source>
</evidence>
<keyword evidence="5 8" id="KW-0812">Transmembrane</keyword>
<feature type="domain" description="ABC transmembrane type-1" evidence="9">
    <location>
        <begin position="83"/>
        <end position="270"/>
    </location>
</feature>
<dbReference type="InterPro" id="IPR000515">
    <property type="entry name" value="MetI-like"/>
</dbReference>
<keyword evidence="11" id="KW-1185">Reference proteome</keyword>
<dbReference type="RefSeq" id="WP_146316830.1">
    <property type="nucleotide sequence ID" value="NZ_VCQV01000013.1"/>
</dbReference>
<evidence type="ECO:0000256" key="1">
    <source>
        <dbReference type="ARBA" id="ARBA00004651"/>
    </source>
</evidence>
<evidence type="ECO:0000256" key="3">
    <source>
        <dbReference type="ARBA" id="ARBA00022448"/>
    </source>
</evidence>
<keyword evidence="3 8" id="KW-0813">Transport</keyword>
<evidence type="ECO:0000256" key="7">
    <source>
        <dbReference type="ARBA" id="ARBA00023136"/>
    </source>
</evidence>
<name>A0A563E1G4_9MICO</name>
<gene>
    <name evidence="10" type="ORF">FGL98_11105</name>
</gene>
<evidence type="ECO:0000313" key="10">
    <source>
        <dbReference type="EMBL" id="TWP36235.1"/>
    </source>
</evidence>
<evidence type="ECO:0000256" key="4">
    <source>
        <dbReference type="ARBA" id="ARBA00022475"/>
    </source>
</evidence>
<feature type="transmembrane region" description="Helical" evidence="8">
    <location>
        <begin position="121"/>
        <end position="145"/>
    </location>
</feature>
<protein>
    <submittedName>
        <fullName evidence="10">ABC transporter permease</fullName>
    </submittedName>
</protein>